<name>A0A8J5T3Y1_ZIZPA</name>
<dbReference type="AlphaFoldDB" id="A0A8J5T3Y1"/>
<proteinExistence type="predicted"/>
<keyword evidence="3" id="KW-1185">Reference proteome</keyword>
<accession>A0A8J5T3Y1</accession>
<feature type="region of interest" description="Disordered" evidence="1">
    <location>
        <begin position="58"/>
        <end position="85"/>
    </location>
</feature>
<sequence>MDSSSSLSSSLRPNEGAVPSIGSAALLVDFEAQQQWGGSPRGGGFDAELVLAERQIHDSSPARDDRPVMVEHVKGGPLSGMNTENEEGLPKAGSVLDGSDKTSQAAVSVHGGLKAKTPGEGLSDSCNIQMEVEDVPVSTDDGFRPAVKRRVGDEELRQHIYQYYKVEELSVGLSGGGKFKMLGIAPCSNHGDVKGRAGKKVVRRMKQ</sequence>
<feature type="compositionally biased region" description="Basic and acidic residues" evidence="1">
    <location>
        <begin position="58"/>
        <end position="74"/>
    </location>
</feature>
<evidence type="ECO:0000256" key="1">
    <source>
        <dbReference type="SAM" id="MobiDB-lite"/>
    </source>
</evidence>
<comment type="caution">
    <text evidence="2">The sequence shown here is derived from an EMBL/GenBank/DDBJ whole genome shotgun (WGS) entry which is preliminary data.</text>
</comment>
<protein>
    <submittedName>
        <fullName evidence="2">Uncharacterized protein</fullName>
    </submittedName>
</protein>
<dbReference type="EMBL" id="JAAALK010000282">
    <property type="protein sequence ID" value="KAG8079154.1"/>
    <property type="molecule type" value="Genomic_DNA"/>
</dbReference>
<organism evidence="2 3">
    <name type="scientific">Zizania palustris</name>
    <name type="common">Northern wild rice</name>
    <dbReference type="NCBI Taxonomy" id="103762"/>
    <lineage>
        <taxon>Eukaryota</taxon>
        <taxon>Viridiplantae</taxon>
        <taxon>Streptophyta</taxon>
        <taxon>Embryophyta</taxon>
        <taxon>Tracheophyta</taxon>
        <taxon>Spermatophyta</taxon>
        <taxon>Magnoliopsida</taxon>
        <taxon>Liliopsida</taxon>
        <taxon>Poales</taxon>
        <taxon>Poaceae</taxon>
        <taxon>BOP clade</taxon>
        <taxon>Oryzoideae</taxon>
        <taxon>Oryzeae</taxon>
        <taxon>Zizaniinae</taxon>
        <taxon>Zizania</taxon>
    </lineage>
</organism>
<gene>
    <name evidence="2" type="ORF">GUJ93_ZPchr0007g3442</name>
</gene>
<reference evidence="2" key="1">
    <citation type="journal article" date="2021" name="bioRxiv">
        <title>Whole Genome Assembly and Annotation of Northern Wild Rice, Zizania palustris L., Supports a Whole Genome Duplication in the Zizania Genus.</title>
        <authorList>
            <person name="Haas M."/>
            <person name="Kono T."/>
            <person name="Macchietto M."/>
            <person name="Millas R."/>
            <person name="McGilp L."/>
            <person name="Shao M."/>
            <person name="Duquette J."/>
            <person name="Hirsch C.N."/>
            <person name="Kimball J."/>
        </authorList>
    </citation>
    <scope>NUCLEOTIDE SEQUENCE</scope>
    <source>
        <tissue evidence="2">Fresh leaf tissue</tissue>
    </source>
</reference>
<evidence type="ECO:0000313" key="3">
    <source>
        <dbReference type="Proteomes" id="UP000729402"/>
    </source>
</evidence>
<reference evidence="2" key="2">
    <citation type="submission" date="2021-02" db="EMBL/GenBank/DDBJ databases">
        <authorList>
            <person name="Kimball J.A."/>
            <person name="Haas M.W."/>
            <person name="Macchietto M."/>
            <person name="Kono T."/>
            <person name="Duquette J."/>
            <person name="Shao M."/>
        </authorList>
    </citation>
    <scope>NUCLEOTIDE SEQUENCE</scope>
    <source>
        <tissue evidence="2">Fresh leaf tissue</tissue>
    </source>
</reference>
<dbReference type="Proteomes" id="UP000729402">
    <property type="component" value="Unassembled WGS sequence"/>
</dbReference>
<evidence type="ECO:0000313" key="2">
    <source>
        <dbReference type="EMBL" id="KAG8079154.1"/>
    </source>
</evidence>